<organism evidence="6 7">
    <name type="scientific">Halioxenophilus aromaticivorans</name>
    <dbReference type="NCBI Taxonomy" id="1306992"/>
    <lineage>
        <taxon>Bacteria</taxon>
        <taxon>Pseudomonadati</taxon>
        <taxon>Pseudomonadota</taxon>
        <taxon>Gammaproteobacteria</taxon>
        <taxon>Alteromonadales</taxon>
        <taxon>Alteromonadaceae</taxon>
        <taxon>Halioxenophilus</taxon>
    </lineage>
</organism>
<dbReference type="NCBIfam" id="TIGR00707">
    <property type="entry name" value="argD"/>
    <property type="match status" value="1"/>
</dbReference>
<evidence type="ECO:0000256" key="5">
    <source>
        <dbReference type="RuleBase" id="RU003560"/>
    </source>
</evidence>
<gene>
    <name evidence="6" type="ORF">GCM10025791_30140</name>
</gene>
<dbReference type="GO" id="GO:0008483">
    <property type="term" value="F:transaminase activity"/>
    <property type="evidence" value="ECO:0007669"/>
    <property type="project" value="UniProtKB-KW"/>
</dbReference>
<keyword evidence="7" id="KW-1185">Reference proteome</keyword>
<evidence type="ECO:0000256" key="3">
    <source>
        <dbReference type="ARBA" id="ARBA00022679"/>
    </source>
</evidence>
<reference evidence="7" key="1">
    <citation type="journal article" date="2019" name="Int. J. Syst. Evol. Microbiol.">
        <title>The Global Catalogue of Microorganisms (GCM) 10K type strain sequencing project: providing services to taxonomists for standard genome sequencing and annotation.</title>
        <authorList>
            <consortium name="The Broad Institute Genomics Platform"/>
            <consortium name="The Broad Institute Genome Sequencing Center for Infectious Disease"/>
            <person name="Wu L."/>
            <person name="Ma J."/>
        </authorList>
    </citation>
    <scope>NUCLEOTIDE SEQUENCE [LARGE SCALE GENOMIC DNA]</scope>
    <source>
        <strain evidence="7">JCM 19134</strain>
    </source>
</reference>
<keyword evidence="3" id="KW-0808">Transferase</keyword>
<dbReference type="Gene3D" id="3.90.1150.10">
    <property type="entry name" value="Aspartate Aminotransferase, domain 1"/>
    <property type="match status" value="1"/>
</dbReference>
<dbReference type="PIRSF" id="PIRSF000521">
    <property type="entry name" value="Transaminase_4ab_Lys_Orn"/>
    <property type="match status" value="1"/>
</dbReference>
<dbReference type="InterPro" id="IPR015422">
    <property type="entry name" value="PyrdxlP-dep_Trfase_small"/>
</dbReference>
<protein>
    <submittedName>
        <fullName evidence="6">Aspartate aminotransferase family protein</fullName>
    </submittedName>
</protein>
<evidence type="ECO:0000313" key="7">
    <source>
        <dbReference type="Proteomes" id="UP001409585"/>
    </source>
</evidence>
<dbReference type="InterPro" id="IPR005814">
    <property type="entry name" value="Aminotrans_3"/>
</dbReference>
<dbReference type="CDD" id="cd00610">
    <property type="entry name" value="OAT_like"/>
    <property type="match status" value="1"/>
</dbReference>
<sequence>MNTIETTLPTEQNSALDPRGALWPTYAPPMDLVFSHGDGTVLYTEDGRSFLDFISGIAVTGFGHAHPALVAALNEQAQKLWHLSNMFRVPAAEHLAHTLAANSFAHGVFFTNSGTESVEAGLKAIRGYQAHIGRAERFRIIGMAGSFHGRSMAAVAAAGNPAHCQPFIPGDYGFDQAPWDDLAALEALIGPQTAGIILEPIQGEGGIRPASEAFLRGVRELCDQHNLVLMFDEVQCGIGRSGALFAHQSLGVEPDVLASAKGLGGGFPVGACLASEAVAQAMPMGTHGSTYGGNPLAMAVASKVVELTLEPGLLQSVQAKGDKTQRLLQSLCERYPEVLKRVAGTGLMLGVECVLPNTELLAQCRQRGLLVGKAGANMLRLLPPLNVSEEHIEQAVAILEDVVKDAAQAAAASDSAIAETAALVAPKE</sequence>
<evidence type="ECO:0000256" key="1">
    <source>
        <dbReference type="ARBA" id="ARBA00001933"/>
    </source>
</evidence>
<dbReference type="PANTHER" id="PTHR11986">
    <property type="entry name" value="AMINOTRANSFERASE CLASS III"/>
    <property type="match status" value="1"/>
</dbReference>
<keyword evidence="2 6" id="KW-0032">Aminotransferase</keyword>
<dbReference type="RefSeq" id="WP_345423979.1">
    <property type="nucleotide sequence ID" value="NZ_AP031496.1"/>
</dbReference>
<evidence type="ECO:0000256" key="4">
    <source>
        <dbReference type="ARBA" id="ARBA00022898"/>
    </source>
</evidence>
<dbReference type="InterPro" id="IPR050103">
    <property type="entry name" value="Class-III_PLP-dep_AT"/>
</dbReference>
<dbReference type="Gene3D" id="3.40.640.10">
    <property type="entry name" value="Type I PLP-dependent aspartate aminotransferase-like (Major domain)"/>
    <property type="match status" value="1"/>
</dbReference>
<dbReference type="SUPFAM" id="SSF53383">
    <property type="entry name" value="PLP-dependent transferases"/>
    <property type="match status" value="1"/>
</dbReference>
<dbReference type="InterPro" id="IPR015421">
    <property type="entry name" value="PyrdxlP-dep_Trfase_major"/>
</dbReference>
<dbReference type="PROSITE" id="PS00600">
    <property type="entry name" value="AA_TRANSFER_CLASS_3"/>
    <property type="match status" value="1"/>
</dbReference>
<dbReference type="Proteomes" id="UP001409585">
    <property type="component" value="Unassembled WGS sequence"/>
</dbReference>
<dbReference type="GO" id="GO:0042802">
    <property type="term" value="F:identical protein binding"/>
    <property type="evidence" value="ECO:0007669"/>
    <property type="project" value="TreeGrafter"/>
</dbReference>
<comment type="similarity">
    <text evidence="5">Belongs to the class-III pyridoxal-phosphate-dependent aminotransferase family.</text>
</comment>
<dbReference type="NCBIfam" id="NF002325">
    <property type="entry name" value="PRK01278.1"/>
    <property type="match status" value="1"/>
</dbReference>
<dbReference type="FunFam" id="3.40.640.10:FF:000004">
    <property type="entry name" value="Acetylornithine aminotransferase"/>
    <property type="match status" value="1"/>
</dbReference>
<dbReference type="PANTHER" id="PTHR11986:SF113">
    <property type="entry name" value="SUCCINYLORNITHINE TRANSAMINASE"/>
    <property type="match status" value="1"/>
</dbReference>
<dbReference type="GO" id="GO:0006526">
    <property type="term" value="P:L-arginine biosynthetic process"/>
    <property type="evidence" value="ECO:0007669"/>
    <property type="project" value="UniProtKB-ARBA"/>
</dbReference>
<dbReference type="Pfam" id="PF00202">
    <property type="entry name" value="Aminotran_3"/>
    <property type="match status" value="1"/>
</dbReference>
<proteinExistence type="inferred from homology"/>
<keyword evidence="4 5" id="KW-0663">Pyridoxal phosphate</keyword>
<name>A0AAV3U4M3_9ALTE</name>
<dbReference type="InterPro" id="IPR015424">
    <property type="entry name" value="PyrdxlP-dep_Trfase"/>
</dbReference>
<accession>A0AAV3U4M3</accession>
<evidence type="ECO:0000256" key="2">
    <source>
        <dbReference type="ARBA" id="ARBA00022576"/>
    </source>
</evidence>
<dbReference type="EMBL" id="BAABLX010000027">
    <property type="protein sequence ID" value="GAA4948182.1"/>
    <property type="molecule type" value="Genomic_DNA"/>
</dbReference>
<comment type="caution">
    <text evidence="6">The sequence shown here is derived from an EMBL/GenBank/DDBJ whole genome shotgun (WGS) entry which is preliminary data.</text>
</comment>
<dbReference type="AlphaFoldDB" id="A0AAV3U4M3"/>
<dbReference type="InterPro" id="IPR004636">
    <property type="entry name" value="AcOrn/SuccOrn_fam"/>
</dbReference>
<dbReference type="GO" id="GO:0030170">
    <property type="term" value="F:pyridoxal phosphate binding"/>
    <property type="evidence" value="ECO:0007669"/>
    <property type="project" value="InterPro"/>
</dbReference>
<comment type="cofactor">
    <cofactor evidence="1">
        <name>pyridoxal 5'-phosphate</name>
        <dbReference type="ChEBI" id="CHEBI:597326"/>
    </cofactor>
</comment>
<dbReference type="InterPro" id="IPR049704">
    <property type="entry name" value="Aminotrans_3_PPA_site"/>
</dbReference>
<evidence type="ECO:0000313" key="6">
    <source>
        <dbReference type="EMBL" id="GAA4948182.1"/>
    </source>
</evidence>